<evidence type="ECO:0000313" key="2">
    <source>
        <dbReference type="Proteomes" id="UP001234202"/>
    </source>
</evidence>
<name>A0ACC2X9R9_9TREE</name>
<accession>A0ACC2X9R9</accession>
<proteinExistence type="predicted"/>
<dbReference type="Proteomes" id="UP001234202">
    <property type="component" value="Unassembled WGS sequence"/>
</dbReference>
<protein>
    <submittedName>
        <fullName evidence="1">Uncharacterized protein</fullName>
    </submittedName>
</protein>
<gene>
    <name evidence="1" type="ORF">QFC24_005544</name>
</gene>
<dbReference type="EMBL" id="JASBWV010000023">
    <property type="protein sequence ID" value="KAJ9119831.1"/>
    <property type="molecule type" value="Genomic_DNA"/>
</dbReference>
<reference evidence="1" key="1">
    <citation type="submission" date="2023-04" db="EMBL/GenBank/DDBJ databases">
        <title>Draft Genome sequencing of Naganishia species isolated from polar environments using Oxford Nanopore Technology.</title>
        <authorList>
            <person name="Leo P."/>
            <person name="Venkateswaran K."/>
        </authorList>
    </citation>
    <scope>NUCLEOTIDE SEQUENCE</scope>
    <source>
        <strain evidence="1">DBVPG 5303</strain>
    </source>
</reference>
<comment type="caution">
    <text evidence="1">The sequence shown here is derived from an EMBL/GenBank/DDBJ whole genome shotgun (WGS) entry which is preliminary data.</text>
</comment>
<sequence>MGITSQARHFQDAIILFGDSLTQNCTGGSFAYRMTYAYQRKMDVLNRGFGDYNTEWALSLFKRLFPLRFGRSEFPQIKLIVIWLGTNDAVLPDDSPTPVPEDAEYDTGRSVPLAKYGTNLNKMIDSFTDSYSEYHLPGVRIALLTPPPVVLSMRKPGQAKVDLDHTRKYKDECLSVGKQWSRKSGGRVQPVDCWKAITDVADGEKDDALRPFFTDGVHLSPNGYQVVFDELMRIIKKNANWKHLDPANIKATVPRYNAVTDDWEWDYEPTPVQERKD</sequence>
<keyword evidence="2" id="KW-1185">Reference proteome</keyword>
<organism evidence="1 2">
    <name type="scientific">Naganishia onofrii</name>
    <dbReference type="NCBI Taxonomy" id="1851511"/>
    <lineage>
        <taxon>Eukaryota</taxon>
        <taxon>Fungi</taxon>
        <taxon>Dikarya</taxon>
        <taxon>Basidiomycota</taxon>
        <taxon>Agaricomycotina</taxon>
        <taxon>Tremellomycetes</taxon>
        <taxon>Filobasidiales</taxon>
        <taxon>Filobasidiaceae</taxon>
        <taxon>Naganishia</taxon>
    </lineage>
</organism>
<evidence type="ECO:0000313" key="1">
    <source>
        <dbReference type="EMBL" id="KAJ9119831.1"/>
    </source>
</evidence>